<dbReference type="EMBL" id="JAKIJS010000001">
    <property type="protein sequence ID" value="MCF6136899.1"/>
    <property type="molecule type" value="Genomic_DNA"/>
</dbReference>
<gene>
    <name evidence="1" type="ORF">L2716_04090</name>
</gene>
<proteinExistence type="predicted"/>
<accession>A0ABS9GW29</accession>
<organism evidence="1 2">
    <name type="scientific">Pseudalkalibacillus berkeleyi</name>
    <dbReference type="NCBI Taxonomy" id="1069813"/>
    <lineage>
        <taxon>Bacteria</taxon>
        <taxon>Bacillati</taxon>
        <taxon>Bacillota</taxon>
        <taxon>Bacilli</taxon>
        <taxon>Bacillales</taxon>
        <taxon>Fictibacillaceae</taxon>
        <taxon>Pseudalkalibacillus</taxon>
    </lineage>
</organism>
<comment type="caution">
    <text evidence="1">The sequence shown here is derived from an EMBL/GenBank/DDBJ whole genome shotgun (WGS) entry which is preliminary data.</text>
</comment>
<name>A0ABS9GW29_9BACL</name>
<evidence type="ECO:0000313" key="2">
    <source>
        <dbReference type="Proteomes" id="UP001649381"/>
    </source>
</evidence>
<evidence type="ECO:0000313" key="1">
    <source>
        <dbReference type="EMBL" id="MCF6136899.1"/>
    </source>
</evidence>
<dbReference type="RefSeq" id="WP_236332040.1">
    <property type="nucleotide sequence ID" value="NZ_JAKIJS010000001.1"/>
</dbReference>
<keyword evidence="2" id="KW-1185">Reference proteome</keyword>
<sequence>MSLFDKDWKKTDNACDTCICNELKGLSVGEEVEKIIVNGEEIEDLIFVCFDDKTCCVKFIQEDDGDEDERNVVIVDCRKIDALFLEVNSD</sequence>
<protein>
    <submittedName>
        <fullName evidence="1">Uncharacterized protein</fullName>
    </submittedName>
</protein>
<reference evidence="1 2" key="1">
    <citation type="submission" date="2022-01" db="EMBL/GenBank/DDBJ databases">
        <title>Alkalihalobacillus sp. EGI L200015, a novel bacterium isolated from a salt lake sediment.</title>
        <authorList>
            <person name="Gao L."/>
            <person name="Fang B.-Z."/>
            <person name="Li W.-J."/>
        </authorList>
    </citation>
    <scope>NUCLEOTIDE SEQUENCE [LARGE SCALE GENOMIC DNA]</scope>
    <source>
        <strain evidence="1 2">KCTC 12718</strain>
    </source>
</reference>
<dbReference type="Proteomes" id="UP001649381">
    <property type="component" value="Unassembled WGS sequence"/>
</dbReference>